<sequence length="52" mass="5768">MKAIVLSIYAVVVVIIFEYLFKVTVTKLMVMIPVLVIGMLLLNKIITSNGQS</sequence>
<keyword evidence="1" id="KW-1133">Transmembrane helix</keyword>
<feature type="transmembrane region" description="Helical" evidence="1">
    <location>
        <begin position="28"/>
        <end position="46"/>
    </location>
</feature>
<name>A0ABT9VQN1_9BACI</name>
<evidence type="ECO:0000313" key="3">
    <source>
        <dbReference type="Proteomes" id="UP001225646"/>
    </source>
</evidence>
<comment type="caution">
    <text evidence="2">The sequence shown here is derived from an EMBL/GenBank/DDBJ whole genome shotgun (WGS) entry which is preliminary data.</text>
</comment>
<accession>A0ABT9VQN1</accession>
<protein>
    <submittedName>
        <fullName evidence="2">Uncharacterized protein</fullName>
    </submittedName>
</protein>
<organism evidence="2 3">
    <name type="scientific">Aeribacillus alveayuensis</name>
    <dbReference type="NCBI Taxonomy" id="279215"/>
    <lineage>
        <taxon>Bacteria</taxon>
        <taxon>Bacillati</taxon>
        <taxon>Bacillota</taxon>
        <taxon>Bacilli</taxon>
        <taxon>Bacillales</taxon>
        <taxon>Bacillaceae</taxon>
        <taxon>Aeribacillus</taxon>
    </lineage>
</organism>
<reference evidence="2 3" key="1">
    <citation type="submission" date="2023-07" db="EMBL/GenBank/DDBJ databases">
        <title>Genomic Encyclopedia of Type Strains, Phase IV (KMG-IV): sequencing the most valuable type-strain genomes for metagenomic binning, comparative biology and taxonomic classification.</title>
        <authorList>
            <person name="Goeker M."/>
        </authorList>
    </citation>
    <scope>NUCLEOTIDE SEQUENCE [LARGE SCALE GENOMIC DNA]</scope>
    <source>
        <strain evidence="2 3">DSM 19092</strain>
    </source>
</reference>
<keyword evidence="1" id="KW-0472">Membrane</keyword>
<keyword evidence="1" id="KW-0812">Transmembrane</keyword>
<evidence type="ECO:0000313" key="2">
    <source>
        <dbReference type="EMBL" id="MDQ0163276.1"/>
    </source>
</evidence>
<feature type="transmembrane region" description="Helical" evidence="1">
    <location>
        <begin position="6"/>
        <end position="21"/>
    </location>
</feature>
<dbReference type="EMBL" id="JAUSTR010000012">
    <property type="protein sequence ID" value="MDQ0163276.1"/>
    <property type="molecule type" value="Genomic_DNA"/>
</dbReference>
<evidence type="ECO:0000256" key="1">
    <source>
        <dbReference type="SAM" id="Phobius"/>
    </source>
</evidence>
<proteinExistence type="predicted"/>
<keyword evidence="3" id="KW-1185">Reference proteome</keyword>
<gene>
    <name evidence="2" type="ORF">J2S06_002355</name>
</gene>
<dbReference type="Proteomes" id="UP001225646">
    <property type="component" value="Unassembled WGS sequence"/>
</dbReference>